<feature type="domain" description="NADP-dependent oxidoreductase" evidence="2">
    <location>
        <begin position="30"/>
        <end position="312"/>
    </location>
</feature>
<dbReference type="PANTHER" id="PTHR43364">
    <property type="entry name" value="NADH-SPECIFIC METHYLGLYOXAL REDUCTASE-RELATED"/>
    <property type="match status" value="1"/>
</dbReference>
<reference evidence="3" key="1">
    <citation type="journal article" date="2011" name="Int. J. Med. Microbiol.">
        <title>A multiresistance megaplasmid pLG1 bearing a hylEfm genomic island in hospital Enterococcus faecium isolates.</title>
        <authorList>
            <person name="Laverde Gomez J.A."/>
            <person name="van Schaik W."/>
            <person name="Freitas A.R."/>
            <person name="Coque T.M."/>
            <person name="Weaver K.E."/>
            <person name="Francia M.V."/>
            <person name="Witte W."/>
            <person name="Werner G."/>
        </authorList>
    </citation>
    <scope>NUCLEOTIDE SEQUENCE</scope>
    <source>
        <strain evidence="3">64/3xUW2774</strain>
        <plasmid evidence="3">pLG1</plasmid>
    </source>
</reference>
<dbReference type="Pfam" id="PF00248">
    <property type="entry name" value="Aldo_ket_red"/>
    <property type="match status" value="1"/>
</dbReference>
<gene>
    <name evidence="3" type="ORF">pLG1-0120</name>
</gene>
<dbReference type="InterPro" id="IPR020471">
    <property type="entry name" value="AKR"/>
</dbReference>
<dbReference type="InterPro" id="IPR023210">
    <property type="entry name" value="NADP_OxRdtase_dom"/>
</dbReference>
<dbReference type="Gene3D" id="3.20.20.100">
    <property type="entry name" value="NADP-dependent oxidoreductase domain"/>
    <property type="match status" value="1"/>
</dbReference>
<protein>
    <submittedName>
        <fullName evidence="3">Aldo/keto reductase</fullName>
    </submittedName>
</protein>
<dbReference type="GO" id="GO:0005829">
    <property type="term" value="C:cytosol"/>
    <property type="evidence" value="ECO:0007669"/>
    <property type="project" value="TreeGrafter"/>
</dbReference>
<geneLocation type="plasmid" evidence="3">
    <name>pLG1</name>
</geneLocation>
<proteinExistence type="predicted"/>
<evidence type="ECO:0000256" key="1">
    <source>
        <dbReference type="ARBA" id="ARBA00023002"/>
    </source>
</evidence>
<dbReference type="CDD" id="cd19082">
    <property type="entry name" value="AKR_AKR10A1_2"/>
    <property type="match status" value="1"/>
</dbReference>
<dbReference type="PRINTS" id="PR00069">
    <property type="entry name" value="ALDKETRDTASE"/>
</dbReference>
<evidence type="ECO:0000313" key="3">
    <source>
        <dbReference type="EMBL" id="ADO66820.1"/>
    </source>
</evidence>
<dbReference type="GO" id="GO:0016491">
    <property type="term" value="F:oxidoreductase activity"/>
    <property type="evidence" value="ECO:0007669"/>
    <property type="project" value="UniProtKB-KW"/>
</dbReference>
<dbReference type="RefSeq" id="WP_002389891.1">
    <property type="nucleotide sequence ID" value="NZ_CAACXW010000004.1"/>
</dbReference>
<evidence type="ECO:0000259" key="2">
    <source>
        <dbReference type="Pfam" id="PF00248"/>
    </source>
</evidence>
<name>E3USJ3_ENTFC</name>
<dbReference type="InterPro" id="IPR036812">
    <property type="entry name" value="NAD(P)_OxRdtase_dom_sf"/>
</dbReference>
<keyword evidence="1" id="KW-0560">Oxidoreductase</keyword>
<sequence>MKQDSYSVKDANVILSKLILGSSDYLKLDNKDKVDRMFTRYVEEGGRTFDTARHYRESEAVIGSWLKDKKREDYTIITKGCHPVREAPDTPRVNPESILADLTTSLEMLATDYVDVLLLHRDDPSQPVGPLMETLSQLVDEKKIRSFGVSNWELPRIIEAKKYCEDNGLNPLSFNSPNFSLAKVNEPRWENCVTADDLMIAWHEETDFPLISWSAQAEAFFGNRFSPDDVNDPEMAEFVAVYFNDLNWKRLVICEELAKEKGVKPIQISLAYVLSQTFPSYATIGPEEEWQLLDSVEAMNIQLSAEEIMRLKKGE</sequence>
<organism evidence="3">
    <name type="scientific">Enterococcus faecium</name>
    <name type="common">Streptococcus faecium</name>
    <dbReference type="NCBI Taxonomy" id="1352"/>
    <lineage>
        <taxon>Bacteria</taxon>
        <taxon>Bacillati</taxon>
        <taxon>Bacillota</taxon>
        <taxon>Bacilli</taxon>
        <taxon>Lactobacillales</taxon>
        <taxon>Enterococcaceae</taxon>
        <taxon>Enterococcus</taxon>
    </lineage>
</organism>
<dbReference type="AlphaFoldDB" id="E3USJ3"/>
<keyword evidence="3" id="KW-0614">Plasmid</keyword>
<dbReference type="SUPFAM" id="SSF51430">
    <property type="entry name" value="NAD(P)-linked oxidoreductase"/>
    <property type="match status" value="1"/>
</dbReference>
<dbReference type="InterPro" id="IPR050523">
    <property type="entry name" value="AKR_Detox_Biosynth"/>
</dbReference>
<dbReference type="EMBL" id="HM565176">
    <property type="protein sequence ID" value="ADO66820.1"/>
    <property type="molecule type" value="Genomic_DNA"/>
</dbReference>
<accession>E3USJ3</accession>
<dbReference type="PANTHER" id="PTHR43364:SF4">
    <property type="entry name" value="NAD(P)-LINKED OXIDOREDUCTASE SUPERFAMILY PROTEIN"/>
    <property type="match status" value="1"/>
</dbReference>